<dbReference type="InterPro" id="IPR000209">
    <property type="entry name" value="Peptidase_S8/S53_dom"/>
</dbReference>
<evidence type="ECO:0000256" key="5">
    <source>
        <dbReference type="PROSITE-ProRule" id="PRU01240"/>
    </source>
</evidence>
<dbReference type="Pfam" id="PF00082">
    <property type="entry name" value="Peptidase_S8"/>
    <property type="match status" value="1"/>
</dbReference>
<dbReference type="InterPro" id="IPR023827">
    <property type="entry name" value="Peptidase_S8_Asp-AS"/>
</dbReference>
<protein>
    <submittedName>
        <fullName evidence="9">Peptidase S8</fullName>
    </submittedName>
</protein>
<evidence type="ECO:0000256" key="3">
    <source>
        <dbReference type="ARBA" id="ARBA00022801"/>
    </source>
</evidence>
<evidence type="ECO:0000256" key="1">
    <source>
        <dbReference type="ARBA" id="ARBA00011073"/>
    </source>
</evidence>
<dbReference type="PROSITE" id="PS00136">
    <property type="entry name" value="SUBTILASE_ASP"/>
    <property type="match status" value="1"/>
</dbReference>
<gene>
    <name evidence="9" type="ORF">ENS06_08820</name>
</gene>
<reference evidence="9" key="1">
    <citation type="journal article" date="2020" name="mSystems">
        <title>Genome- and Community-Level Interaction Insights into Carbon Utilization and Element Cycling Functions of Hydrothermarchaeota in Hydrothermal Sediment.</title>
        <authorList>
            <person name="Zhou Z."/>
            <person name="Liu Y."/>
            <person name="Xu W."/>
            <person name="Pan J."/>
            <person name="Luo Z.H."/>
            <person name="Li M."/>
        </authorList>
    </citation>
    <scope>NUCLEOTIDE SEQUENCE [LARGE SCALE GENOMIC DNA]</scope>
    <source>
        <strain evidence="9">SpSt-456</strain>
    </source>
</reference>
<dbReference type="SUPFAM" id="SSF52743">
    <property type="entry name" value="Subtilisin-like"/>
    <property type="match status" value="1"/>
</dbReference>
<dbReference type="InterPro" id="IPR017315">
    <property type="entry name" value="Pep_S8A_subtilisin_pbac-2"/>
</dbReference>
<comment type="caution">
    <text evidence="9">The sequence shown here is derived from an EMBL/GenBank/DDBJ whole genome shotgun (WGS) entry which is preliminary data.</text>
</comment>
<feature type="active site" description="Charge relay system" evidence="5">
    <location>
        <position position="349"/>
    </location>
</feature>
<dbReference type="Gene3D" id="3.40.50.200">
    <property type="entry name" value="Peptidase S8/S53 domain"/>
    <property type="match status" value="1"/>
</dbReference>
<keyword evidence="4 5" id="KW-0720">Serine protease</keyword>
<dbReference type="EMBL" id="DSTK01000026">
    <property type="protein sequence ID" value="HFK97407.1"/>
    <property type="molecule type" value="Genomic_DNA"/>
</dbReference>
<accession>A0A832A4D0</accession>
<feature type="active site" description="Charge relay system" evidence="5">
    <location>
        <position position="165"/>
    </location>
</feature>
<dbReference type="Pfam" id="PF17957">
    <property type="entry name" value="Big_7"/>
    <property type="match status" value="2"/>
</dbReference>
<dbReference type="Gene3D" id="2.60.40.10">
    <property type="entry name" value="Immunoglobulins"/>
    <property type="match status" value="2"/>
</dbReference>
<feature type="domain" description="Fervidolysin-like N-terminal prodomain" evidence="8">
    <location>
        <begin position="50"/>
        <end position="120"/>
    </location>
</feature>
<dbReference type="InterPro" id="IPR034054">
    <property type="entry name" value="Pep_S8_PrcA"/>
</dbReference>
<sequence>MFPKNRLFKVMPVWQLAFSSAAPRLSLWGLVVLLAVGFCLMGGRGSAWADKPQWASGRILVQARAGIHEAELDAVLGDHGARRLHALERLRVHVVQVPPQAEEAIARALSKHPKIQFAEPDALIPPDDTIPNDPKYSSQWHLPLMKAPGAWDYTVGDGVIVAVLDTGVDGTHPDLSGKLVPGWNMYDNNADTSDVYGHGTNVAGVVGAAANNALGVASLAWNAKIMPVRISQPDGYAYYSTIASGLTWAADHGARIANISYMVTGSSTVTSAANYFRQKGGVVFASAGNTGALENIAENPSIVSVAATTSSDTRASWSSYGNFVDLSAPGSGILTTARGGNYASVSGTSFSSPAAAAVGALLLSVNPTLSPDLVERILEETAVDLGTAGWDIYYGNGRVNAQAAVLAALQTGTVDTQAPTVRITAPAGGTKVSGDLAVDVSAEDNVGVERVELYANGVFIAEATAAPYRFTVNTLNFADGALSLTAKAWDKAGNEGRSAAVTVTVDNVPDPVDTQAPVVTITSPANGTKVGKKVTISIKATDNVGVTGIQCFIDGALKASTTGSSLSYTWNTTPAAAGTHTIQAVASDAAGNKGSATVQVIK</sequence>
<keyword evidence="2 5" id="KW-0645">Protease</keyword>
<dbReference type="InterPro" id="IPR015500">
    <property type="entry name" value="Peptidase_S8_subtilisin-rel"/>
</dbReference>
<dbReference type="Pfam" id="PF22148">
    <property type="entry name" value="Fervidolysin_NPro-like"/>
    <property type="match status" value="1"/>
</dbReference>
<feature type="active site" description="Charge relay system" evidence="5">
    <location>
        <position position="198"/>
    </location>
</feature>
<dbReference type="PIRSF" id="PIRSF037901">
    <property type="entry name" value="Subtilisin_rel_Nmul_A1891"/>
    <property type="match status" value="1"/>
</dbReference>
<dbReference type="InterPro" id="IPR013783">
    <property type="entry name" value="Ig-like_fold"/>
</dbReference>
<evidence type="ECO:0000256" key="4">
    <source>
        <dbReference type="ARBA" id="ARBA00022825"/>
    </source>
</evidence>
<evidence type="ECO:0000313" key="9">
    <source>
        <dbReference type="EMBL" id="HFK97407.1"/>
    </source>
</evidence>
<dbReference type="PROSITE" id="PS00137">
    <property type="entry name" value="SUBTILASE_HIS"/>
    <property type="match status" value="1"/>
</dbReference>
<organism evidence="9">
    <name type="scientific">Desulfacinum infernum</name>
    <dbReference type="NCBI Taxonomy" id="35837"/>
    <lineage>
        <taxon>Bacteria</taxon>
        <taxon>Pseudomonadati</taxon>
        <taxon>Thermodesulfobacteriota</taxon>
        <taxon>Syntrophobacteria</taxon>
        <taxon>Syntrophobacterales</taxon>
        <taxon>Syntrophobacteraceae</taxon>
        <taxon>Desulfacinum</taxon>
    </lineage>
</organism>
<dbReference type="GO" id="GO:0004252">
    <property type="term" value="F:serine-type endopeptidase activity"/>
    <property type="evidence" value="ECO:0007669"/>
    <property type="project" value="UniProtKB-UniRule"/>
</dbReference>
<dbReference type="AlphaFoldDB" id="A0A832A4D0"/>
<proteinExistence type="inferred from homology"/>
<dbReference type="InterPro" id="IPR050131">
    <property type="entry name" value="Peptidase_S8_subtilisin-like"/>
</dbReference>
<dbReference type="PANTHER" id="PTHR43806">
    <property type="entry name" value="PEPTIDASE S8"/>
    <property type="match status" value="1"/>
</dbReference>
<comment type="similarity">
    <text evidence="1 5 6">Belongs to the peptidase S8 family.</text>
</comment>
<feature type="domain" description="Peptidase S8/S53" evidence="7">
    <location>
        <begin position="156"/>
        <end position="397"/>
    </location>
</feature>
<dbReference type="PROSITE" id="PS00138">
    <property type="entry name" value="SUBTILASE_SER"/>
    <property type="match status" value="1"/>
</dbReference>
<dbReference type="InterPro" id="IPR054399">
    <property type="entry name" value="Fervidolysin-like_N_prodom"/>
</dbReference>
<dbReference type="CDD" id="cd07498">
    <property type="entry name" value="Peptidases_S8_15"/>
    <property type="match status" value="1"/>
</dbReference>
<dbReference type="InterPro" id="IPR036852">
    <property type="entry name" value="Peptidase_S8/S53_dom_sf"/>
</dbReference>
<keyword evidence="3 5" id="KW-0378">Hydrolase</keyword>
<dbReference type="PANTHER" id="PTHR43806:SF11">
    <property type="entry name" value="CEREVISIN-RELATED"/>
    <property type="match status" value="1"/>
</dbReference>
<dbReference type="PRINTS" id="PR00723">
    <property type="entry name" value="SUBTILISIN"/>
</dbReference>
<dbReference type="PROSITE" id="PS51892">
    <property type="entry name" value="SUBTILASE"/>
    <property type="match status" value="1"/>
</dbReference>
<dbReference type="InterPro" id="IPR022398">
    <property type="entry name" value="Peptidase_S8_His-AS"/>
</dbReference>
<evidence type="ECO:0000259" key="8">
    <source>
        <dbReference type="Pfam" id="PF22148"/>
    </source>
</evidence>
<dbReference type="GO" id="GO:0006508">
    <property type="term" value="P:proteolysis"/>
    <property type="evidence" value="ECO:0007669"/>
    <property type="project" value="UniProtKB-KW"/>
</dbReference>
<dbReference type="InterPro" id="IPR023828">
    <property type="entry name" value="Peptidase_S8_Ser-AS"/>
</dbReference>
<evidence type="ECO:0000256" key="2">
    <source>
        <dbReference type="ARBA" id="ARBA00022670"/>
    </source>
</evidence>
<evidence type="ECO:0000259" key="7">
    <source>
        <dbReference type="Pfam" id="PF00082"/>
    </source>
</evidence>
<evidence type="ECO:0000256" key="6">
    <source>
        <dbReference type="RuleBase" id="RU003355"/>
    </source>
</evidence>
<name>A0A832A4D0_9BACT</name>